<keyword evidence="1 2" id="KW-0238">DNA-binding</keyword>
<comment type="caution">
    <text evidence="4">The sequence shown here is derived from an EMBL/GenBank/DDBJ whole genome shotgun (WGS) entry which is preliminary data.</text>
</comment>
<gene>
    <name evidence="4" type="ORF">ACFQ4Y_14810</name>
</gene>
<evidence type="ECO:0000256" key="1">
    <source>
        <dbReference type="ARBA" id="ARBA00023125"/>
    </source>
</evidence>
<dbReference type="Gene3D" id="1.10.357.10">
    <property type="entry name" value="Tetracycline Repressor, domain 2"/>
    <property type="match status" value="1"/>
</dbReference>
<dbReference type="Pfam" id="PF00440">
    <property type="entry name" value="TetR_N"/>
    <property type="match status" value="1"/>
</dbReference>
<evidence type="ECO:0000259" key="3">
    <source>
        <dbReference type="PROSITE" id="PS50977"/>
    </source>
</evidence>
<evidence type="ECO:0000256" key="2">
    <source>
        <dbReference type="PROSITE-ProRule" id="PRU00335"/>
    </source>
</evidence>
<dbReference type="SUPFAM" id="SSF46689">
    <property type="entry name" value="Homeodomain-like"/>
    <property type="match status" value="1"/>
</dbReference>
<sequence>MFGILSDRLGVGRSTIYEYYSSKEQLILVYMERLMNQIMKEC</sequence>
<dbReference type="EMBL" id="JBHTNU010000019">
    <property type="protein sequence ID" value="MFD1428176.1"/>
    <property type="molecule type" value="Genomic_DNA"/>
</dbReference>
<name>A0ABW4CF38_9BACL</name>
<dbReference type="Proteomes" id="UP001597282">
    <property type="component" value="Unassembled WGS sequence"/>
</dbReference>
<proteinExistence type="predicted"/>
<evidence type="ECO:0000313" key="4">
    <source>
        <dbReference type="EMBL" id="MFD1428176.1"/>
    </source>
</evidence>
<accession>A0ABW4CF38</accession>
<dbReference type="InterPro" id="IPR001647">
    <property type="entry name" value="HTH_TetR"/>
</dbReference>
<dbReference type="InterPro" id="IPR009057">
    <property type="entry name" value="Homeodomain-like_sf"/>
</dbReference>
<organism evidence="4 5">
    <name type="scientific">Kroppenstedtia sanguinis</name>
    <dbReference type="NCBI Taxonomy" id="1380684"/>
    <lineage>
        <taxon>Bacteria</taxon>
        <taxon>Bacillati</taxon>
        <taxon>Bacillota</taxon>
        <taxon>Bacilli</taxon>
        <taxon>Bacillales</taxon>
        <taxon>Thermoactinomycetaceae</taxon>
        <taxon>Kroppenstedtia</taxon>
    </lineage>
</organism>
<reference evidence="5" key="1">
    <citation type="journal article" date="2019" name="Int. J. Syst. Evol. Microbiol.">
        <title>The Global Catalogue of Microorganisms (GCM) 10K type strain sequencing project: providing services to taxonomists for standard genome sequencing and annotation.</title>
        <authorList>
            <consortium name="The Broad Institute Genomics Platform"/>
            <consortium name="The Broad Institute Genome Sequencing Center for Infectious Disease"/>
            <person name="Wu L."/>
            <person name="Ma J."/>
        </authorList>
    </citation>
    <scope>NUCLEOTIDE SEQUENCE [LARGE SCALE GENOMIC DNA]</scope>
    <source>
        <strain evidence="5">S1</strain>
    </source>
</reference>
<feature type="domain" description="HTH tetR-type" evidence="3">
    <location>
        <begin position="1"/>
        <end position="38"/>
    </location>
</feature>
<keyword evidence="5" id="KW-1185">Reference proteome</keyword>
<dbReference type="RefSeq" id="WP_380166980.1">
    <property type="nucleotide sequence ID" value="NZ_JBHTNU010000019.1"/>
</dbReference>
<protein>
    <submittedName>
        <fullName evidence="4">TetR/AcrR family transcriptional regulator</fullName>
    </submittedName>
</protein>
<evidence type="ECO:0000313" key="5">
    <source>
        <dbReference type="Proteomes" id="UP001597282"/>
    </source>
</evidence>
<feature type="DNA-binding region" description="H-T-H motif" evidence="2">
    <location>
        <begin position="1"/>
        <end position="20"/>
    </location>
</feature>
<dbReference type="PROSITE" id="PS50977">
    <property type="entry name" value="HTH_TETR_2"/>
    <property type="match status" value="1"/>
</dbReference>